<proteinExistence type="predicted"/>
<dbReference type="EMBL" id="AGBW02014825">
    <property type="protein sequence ID" value="OWR41014.1"/>
    <property type="molecule type" value="Genomic_DNA"/>
</dbReference>
<comment type="caution">
    <text evidence="1">The sequence shown here is derived from an EMBL/GenBank/DDBJ whole genome shotgun (WGS) entry which is preliminary data.</text>
</comment>
<dbReference type="Proteomes" id="UP000007151">
    <property type="component" value="Unassembled WGS sequence"/>
</dbReference>
<protein>
    <submittedName>
        <fullName evidence="1">Uncharacterized protein</fullName>
    </submittedName>
</protein>
<evidence type="ECO:0000313" key="1">
    <source>
        <dbReference type="EMBL" id="OWR41014.1"/>
    </source>
</evidence>
<dbReference type="eggNOG" id="ENOG502TC35">
    <property type="taxonomic scope" value="Eukaryota"/>
</dbReference>
<dbReference type="AlphaFoldDB" id="A0A212EHQ9"/>
<gene>
    <name evidence="1" type="ORF">KGM_209002</name>
</gene>
<reference evidence="1 2" key="1">
    <citation type="journal article" date="2011" name="Cell">
        <title>The monarch butterfly genome yields insights into long-distance migration.</title>
        <authorList>
            <person name="Zhan S."/>
            <person name="Merlin C."/>
            <person name="Boore J.L."/>
            <person name="Reppert S.M."/>
        </authorList>
    </citation>
    <scope>NUCLEOTIDE SEQUENCE [LARGE SCALE GENOMIC DNA]</scope>
    <source>
        <strain evidence="1">F-2</strain>
    </source>
</reference>
<accession>A0A212EHQ9</accession>
<evidence type="ECO:0000313" key="2">
    <source>
        <dbReference type="Proteomes" id="UP000007151"/>
    </source>
</evidence>
<sequence length="99" mass="11627">MFEHCYSTSMPNQRFLVDNLHSYINAYSKTTVGYAPVFTDNRKFFANMINTADFKRTLQRDIAVLQHNIVQKMKFCDDSIMTESALKSLYDREVDQTKQ</sequence>
<keyword evidence="2" id="KW-1185">Reference proteome</keyword>
<organism evidence="1 2">
    <name type="scientific">Danaus plexippus plexippus</name>
    <dbReference type="NCBI Taxonomy" id="278856"/>
    <lineage>
        <taxon>Eukaryota</taxon>
        <taxon>Metazoa</taxon>
        <taxon>Ecdysozoa</taxon>
        <taxon>Arthropoda</taxon>
        <taxon>Hexapoda</taxon>
        <taxon>Insecta</taxon>
        <taxon>Pterygota</taxon>
        <taxon>Neoptera</taxon>
        <taxon>Endopterygota</taxon>
        <taxon>Lepidoptera</taxon>
        <taxon>Glossata</taxon>
        <taxon>Ditrysia</taxon>
        <taxon>Papilionoidea</taxon>
        <taxon>Nymphalidae</taxon>
        <taxon>Danainae</taxon>
        <taxon>Danaini</taxon>
        <taxon>Danaina</taxon>
        <taxon>Danaus</taxon>
        <taxon>Danaus</taxon>
    </lineage>
</organism>
<dbReference type="KEGG" id="dpl:KGM_209002"/>
<name>A0A212EHQ9_DANPL</name>
<dbReference type="InParanoid" id="A0A212EHQ9"/>